<feature type="binding site" evidence="3">
    <location>
        <position position="101"/>
    </location>
    <ligand>
        <name>ATP</name>
        <dbReference type="ChEBI" id="CHEBI:30616"/>
    </ligand>
</feature>
<dbReference type="InterPro" id="IPR008513">
    <property type="entry name" value="tRNA(Met)_cyd_acetate_ligase"/>
</dbReference>
<comment type="catalytic activity">
    <reaction evidence="3">
        <text>cytidine(34) in elongator tRNA(Met) + acetate + ATP = N(4)-acetylcytidine(34) in elongator tRNA(Met) + AMP + diphosphate</text>
        <dbReference type="Rhea" id="RHEA:58144"/>
        <dbReference type="Rhea" id="RHEA-COMP:10693"/>
        <dbReference type="Rhea" id="RHEA-COMP:10694"/>
        <dbReference type="ChEBI" id="CHEBI:30089"/>
        <dbReference type="ChEBI" id="CHEBI:30616"/>
        <dbReference type="ChEBI" id="CHEBI:33019"/>
        <dbReference type="ChEBI" id="CHEBI:74900"/>
        <dbReference type="ChEBI" id="CHEBI:82748"/>
        <dbReference type="ChEBI" id="CHEBI:456215"/>
    </reaction>
</comment>
<dbReference type="EMBL" id="JBHSEF010000011">
    <property type="protein sequence ID" value="MFC4354354.1"/>
    <property type="molecule type" value="Genomic_DNA"/>
</dbReference>
<dbReference type="PANTHER" id="PTHR37825">
    <property type="entry name" value="TRNA(MET) CYTIDINE ACETATE LIGASE"/>
    <property type="match status" value="1"/>
</dbReference>
<dbReference type="RefSeq" id="WP_378140638.1">
    <property type="nucleotide sequence ID" value="NZ_JBHSEF010000011.1"/>
</dbReference>
<reference evidence="5" key="1">
    <citation type="journal article" date="2019" name="Int. J. Syst. Evol. Microbiol.">
        <title>The Global Catalogue of Microorganisms (GCM) 10K type strain sequencing project: providing services to taxonomists for standard genome sequencing and annotation.</title>
        <authorList>
            <consortium name="The Broad Institute Genomics Platform"/>
            <consortium name="The Broad Institute Genome Sequencing Center for Infectious Disease"/>
            <person name="Wu L."/>
            <person name="Ma J."/>
        </authorList>
    </citation>
    <scope>NUCLEOTIDE SEQUENCE [LARGE SCALE GENOMIC DNA]</scope>
    <source>
        <strain evidence="5">CCUG 50353</strain>
    </source>
</reference>
<evidence type="ECO:0000256" key="2">
    <source>
        <dbReference type="ARBA" id="ARBA00022694"/>
    </source>
</evidence>
<dbReference type="Pfam" id="PF05636">
    <property type="entry name" value="HIGH_NTase1"/>
    <property type="match status" value="1"/>
</dbReference>
<comment type="similarity">
    <text evidence="3">Belongs to the TmcAL family.</text>
</comment>
<evidence type="ECO:0000256" key="1">
    <source>
        <dbReference type="ARBA" id="ARBA00022598"/>
    </source>
</evidence>
<dbReference type="HAMAP" id="MF_01539">
    <property type="entry name" value="TmcAL"/>
    <property type="match status" value="1"/>
</dbReference>
<keyword evidence="3" id="KW-0820">tRNA-binding</keyword>
<comment type="function">
    <text evidence="3">Catalyzes the formation of N(4)-acetylcytidine (ac(4)C) at the wobble position of elongator tRNA(Met), using acetate and ATP as substrates. First activates an acetate ion to form acetyladenylate (Ac-AMP) and then transfers the acetyl group to tRNA to form ac(4)C34.</text>
</comment>
<keyword evidence="2 3" id="KW-0819">tRNA processing</keyword>
<dbReference type="Gene3D" id="3.40.50.620">
    <property type="entry name" value="HUPs"/>
    <property type="match status" value="1"/>
</dbReference>
<name>A0ABV8UTH3_9BACL</name>
<evidence type="ECO:0000256" key="3">
    <source>
        <dbReference type="HAMAP-Rule" id="MF_01539"/>
    </source>
</evidence>
<accession>A0ABV8UTH3</accession>
<evidence type="ECO:0000313" key="4">
    <source>
        <dbReference type="EMBL" id="MFC4354354.1"/>
    </source>
</evidence>
<dbReference type="PANTHER" id="PTHR37825:SF1">
    <property type="entry name" value="TRNA(MET) CYTIDINE ACETATE LIGASE"/>
    <property type="match status" value="1"/>
</dbReference>
<gene>
    <name evidence="3" type="primary">tmcAL</name>
    <name evidence="4" type="ORF">ACFO0S_04600</name>
</gene>
<evidence type="ECO:0000313" key="5">
    <source>
        <dbReference type="Proteomes" id="UP001595733"/>
    </source>
</evidence>
<feature type="binding site" evidence="3">
    <location>
        <position position="165"/>
    </location>
    <ligand>
        <name>ATP</name>
        <dbReference type="ChEBI" id="CHEBI:30616"/>
    </ligand>
</feature>
<dbReference type="InterPro" id="IPR014729">
    <property type="entry name" value="Rossmann-like_a/b/a_fold"/>
</dbReference>
<comment type="caution">
    <text evidence="4">The sequence shown here is derived from an EMBL/GenBank/DDBJ whole genome shotgun (WGS) entry which is preliminary data.</text>
</comment>
<organism evidence="4 5">
    <name type="scientific">Chryseomicrobium palamuruense</name>
    <dbReference type="NCBI Taxonomy" id="682973"/>
    <lineage>
        <taxon>Bacteria</taxon>
        <taxon>Bacillati</taxon>
        <taxon>Bacillota</taxon>
        <taxon>Bacilli</taxon>
        <taxon>Bacillales</taxon>
        <taxon>Caryophanaceae</taxon>
        <taxon>Chryseomicrobium</taxon>
    </lineage>
</organism>
<keyword evidence="3" id="KW-0694">RNA-binding</keyword>
<keyword evidence="3" id="KW-0547">Nucleotide-binding</keyword>
<dbReference type="EC" id="6.3.4.-" evidence="3"/>
<comment type="subcellular location">
    <subcellularLocation>
        <location evidence="3">Cytoplasm</location>
    </subcellularLocation>
</comment>
<keyword evidence="1 3" id="KW-0436">Ligase</keyword>
<sequence>MKATGLVVEHNPFHNGHFYHAQQARNATGADVVIAVMSGNFLQRGEPALVDKWTRAKMSLQAGVDLVVELPYRYATASAKEFASASIFLLNALKADSFVFGSEHGDIGAFHQTVQLIRSNEHVYQQAIREAVHSGSSYPQALQHAFVTLQTLVPGQDVVDLSKPNNILGYHYTEACYTYSLPITPQTIQRIGAGYHDEITPTQSIASATGIRKALFETQELHTAASFMPETTLNELDSWFTSYRQFASWSQFWPTLRFAILSKTSQQLAAIAEVTEGIEHALLKHAASSSSYDEFMRKLKSKRYTWTRLQRMLTHIYTGFLETERTDKLPDAIRLIGMSNKGQLYLNSVKKDLELPLVSRLASSKSSFIAQDIRASNVYYLGFESEKLHQLVGHEYKKLPLMI</sequence>
<dbReference type="NCBIfam" id="NF010191">
    <property type="entry name" value="PRK13670.1"/>
    <property type="match status" value="1"/>
</dbReference>
<keyword evidence="3" id="KW-0067">ATP-binding</keyword>
<protein>
    <recommendedName>
        <fullName evidence="3">tRNA(Met) cytidine acetate ligase</fullName>
        <ecNumber evidence="3">6.3.4.-</ecNumber>
    </recommendedName>
</protein>
<dbReference type="SUPFAM" id="SSF52374">
    <property type="entry name" value="Nucleotidylyl transferase"/>
    <property type="match status" value="1"/>
</dbReference>
<feature type="binding site" evidence="3">
    <location>
        <begin position="7"/>
        <end position="20"/>
    </location>
    <ligand>
        <name>ATP</name>
        <dbReference type="ChEBI" id="CHEBI:30616"/>
    </ligand>
</feature>
<feature type="binding site" evidence="3">
    <location>
        <begin position="190"/>
        <end position="191"/>
    </location>
    <ligand>
        <name>ATP</name>
        <dbReference type="ChEBI" id="CHEBI:30616"/>
    </ligand>
</feature>
<dbReference type="Proteomes" id="UP001595733">
    <property type="component" value="Unassembled WGS sequence"/>
</dbReference>
<proteinExistence type="inferred from homology"/>
<keyword evidence="5" id="KW-1185">Reference proteome</keyword>
<keyword evidence="3" id="KW-0963">Cytoplasm</keyword>